<feature type="domain" description="EamA" evidence="7">
    <location>
        <begin position="138"/>
        <end position="273"/>
    </location>
</feature>
<dbReference type="PANTHER" id="PTHR32322">
    <property type="entry name" value="INNER MEMBRANE TRANSPORTER"/>
    <property type="match status" value="1"/>
</dbReference>
<keyword evidence="4 6" id="KW-1133">Transmembrane helix</keyword>
<feature type="transmembrane region" description="Helical" evidence="6">
    <location>
        <begin position="81"/>
        <end position="102"/>
    </location>
</feature>
<dbReference type="AlphaFoldDB" id="F5T123"/>
<feature type="transmembrane region" description="Helical" evidence="6">
    <location>
        <begin position="164"/>
        <end position="186"/>
    </location>
</feature>
<evidence type="ECO:0000256" key="4">
    <source>
        <dbReference type="ARBA" id="ARBA00022989"/>
    </source>
</evidence>
<organism evidence="8 9">
    <name type="scientific">Methylophaga aminisulfidivorans MP</name>
    <dbReference type="NCBI Taxonomy" id="1026882"/>
    <lineage>
        <taxon>Bacteria</taxon>
        <taxon>Pseudomonadati</taxon>
        <taxon>Pseudomonadota</taxon>
        <taxon>Gammaproteobacteria</taxon>
        <taxon>Thiotrichales</taxon>
        <taxon>Piscirickettsiaceae</taxon>
        <taxon>Methylophaga</taxon>
    </lineage>
</organism>
<dbReference type="STRING" id="1026882.MAMP_00246"/>
<evidence type="ECO:0000256" key="1">
    <source>
        <dbReference type="ARBA" id="ARBA00004141"/>
    </source>
</evidence>
<feature type="transmembrane region" description="Helical" evidence="6">
    <location>
        <begin position="54"/>
        <end position="75"/>
    </location>
</feature>
<feature type="transmembrane region" description="Helical" evidence="6">
    <location>
        <begin position="20"/>
        <end position="42"/>
    </location>
</feature>
<comment type="caution">
    <text evidence="8">The sequence shown here is derived from an EMBL/GenBank/DDBJ whole genome shotgun (WGS) entry which is preliminary data.</text>
</comment>
<feature type="transmembrane region" description="Helical" evidence="6">
    <location>
        <begin position="233"/>
        <end position="251"/>
    </location>
</feature>
<feature type="transmembrane region" description="Helical" evidence="6">
    <location>
        <begin position="109"/>
        <end position="130"/>
    </location>
</feature>
<dbReference type="SUPFAM" id="SSF103481">
    <property type="entry name" value="Multidrug resistance efflux transporter EmrE"/>
    <property type="match status" value="2"/>
</dbReference>
<feature type="domain" description="EamA" evidence="7">
    <location>
        <begin position="1"/>
        <end position="126"/>
    </location>
</feature>
<protein>
    <submittedName>
        <fullName evidence="8">Permease of the drug/metabolite transporter superfamily</fullName>
    </submittedName>
</protein>
<reference evidence="8 9" key="1">
    <citation type="journal article" date="2011" name="J. Bacteriol.">
        <title>Draft genome sequence of Methylophaga aminisulfidivorans MP T.</title>
        <authorList>
            <person name="Han G.H."/>
            <person name="Kim W."/>
            <person name="Chun J."/>
            <person name="Kim S.W."/>
        </authorList>
    </citation>
    <scope>NUCLEOTIDE SEQUENCE [LARGE SCALE GENOMIC DNA]</scope>
    <source>
        <strain evidence="9">MP(T)</strain>
    </source>
</reference>
<dbReference type="GO" id="GO:0016020">
    <property type="term" value="C:membrane"/>
    <property type="evidence" value="ECO:0007669"/>
    <property type="project" value="UniProtKB-SubCell"/>
</dbReference>
<dbReference type="PANTHER" id="PTHR32322:SF2">
    <property type="entry name" value="EAMA DOMAIN-CONTAINING PROTEIN"/>
    <property type="match status" value="1"/>
</dbReference>
<comment type="similarity">
    <text evidence="2">Belongs to the EamA transporter family.</text>
</comment>
<keyword evidence="3 6" id="KW-0812">Transmembrane</keyword>
<dbReference type="OrthoDB" id="7158585at2"/>
<dbReference type="eggNOG" id="COG0697">
    <property type="taxonomic scope" value="Bacteria"/>
</dbReference>
<name>F5T123_9GAMM</name>
<proteinExistence type="inferred from homology"/>
<feature type="transmembrane region" description="Helical" evidence="6">
    <location>
        <begin position="136"/>
        <end position="157"/>
    </location>
</feature>
<dbReference type="EMBL" id="AFIG01000002">
    <property type="protein sequence ID" value="EGL53919.1"/>
    <property type="molecule type" value="Genomic_DNA"/>
</dbReference>
<dbReference type="InterPro" id="IPR037185">
    <property type="entry name" value="EmrE-like"/>
</dbReference>
<dbReference type="Proteomes" id="UP000003544">
    <property type="component" value="Unassembled WGS sequence"/>
</dbReference>
<dbReference type="InterPro" id="IPR050638">
    <property type="entry name" value="AA-Vitamin_Transporters"/>
</dbReference>
<sequence length="283" mass="30922">MLMWALCYPLIKLSLPYAPVMITAFLRAVTAGSVLIAIALLINRRFPNTIRIWVYIAIIGFSGTGLGLWGMFYAGKLLNPGFATVLTNTQPLIAGVLGWYVLNEKLGKIPLTGTVVGFIGIIIISTNTLFDTGETVLQGILYVFLASTGVAISNVLLKKIAGQVDVFIAMGLQLLFGSIPLAFLAFNTSHFSLLDWQLNYTLILLSLALVGTALPYVTWFWLMHRTSLYKLNVYNFLTPVFGLYLGLNFFSETLTELQWLGAGLIIVAILLVTATNGGIKTES</sequence>
<comment type="subcellular location">
    <subcellularLocation>
        <location evidence="1">Membrane</location>
        <topology evidence="1">Multi-pass membrane protein</topology>
    </subcellularLocation>
</comment>
<evidence type="ECO:0000259" key="7">
    <source>
        <dbReference type="Pfam" id="PF00892"/>
    </source>
</evidence>
<gene>
    <name evidence="8" type="ORF">MAMP_00246</name>
</gene>
<feature type="transmembrane region" description="Helical" evidence="6">
    <location>
        <begin position="198"/>
        <end position="221"/>
    </location>
</feature>
<dbReference type="Pfam" id="PF00892">
    <property type="entry name" value="EamA"/>
    <property type="match status" value="2"/>
</dbReference>
<dbReference type="InterPro" id="IPR000620">
    <property type="entry name" value="EamA_dom"/>
</dbReference>
<evidence type="ECO:0000256" key="3">
    <source>
        <dbReference type="ARBA" id="ARBA00022692"/>
    </source>
</evidence>
<evidence type="ECO:0000256" key="2">
    <source>
        <dbReference type="ARBA" id="ARBA00007362"/>
    </source>
</evidence>
<evidence type="ECO:0000256" key="5">
    <source>
        <dbReference type="ARBA" id="ARBA00023136"/>
    </source>
</evidence>
<keyword evidence="5 6" id="KW-0472">Membrane</keyword>
<keyword evidence="9" id="KW-1185">Reference proteome</keyword>
<feature type="transmembrane region" description="Helical" evidence="6">
    <location>
        <begin position="257"/>
        <end position="279"/>
    </location>
</feature>
<evidence type="ECO:0000313" key="9">
    <source>
        <dbReference type="Proteomes" id="UP000003544"/>
    </source>
</evidence>
<accession>F5T123</accession>
<evidence type="ECO:0000256" key="6">
    <source>
        <dbReference type="SAM" id="Phobius"/>
    </source>
</evidence>
<evidence type="ECO:0000313" key="8">
    <source>
        <dbReference type="EMBL" id="EGL53919.1"/>
    </source>
</evidence>